<feature type="site" description="Reactive bond for trypsin" evidence="5">
    <location>
        <begin position="67"/>
        <end position="68"/>
    </location>
</feature>
<evidence type="ECO:0000256" key="1">
    <source>
        <dbReference type="ARBA" id="ARBA00008506"/>
    </source>
</evidence>
<dbReference type="Gene3D" id="2.10.69.10">
    <property type="entry name" value="Cysteine Protease (Bromelain) Inhibitor, subunit H"/>
    <property type="match status" value="1"/>
</dbReference>
<feature type="disulfide bond" evidence="6">
    <location>
        <begin position="59"/>
        <end position="112"/>
    </location>
</feature>
<evidence type="ECO:0000256" key="2">
    <source>
        <dbReference type="ARBA" id="ARBA00022690"/>
    </source>
</evidence>
<evidence type="ECO:0000259" key="9">
    <source>
        <dbReference type="SMART" id="SM00269"/>
    </source>
</evidence>
<evidence type="ECO:0000256" key="7">
    <source>
        <dbReference type="RuleBase" id="RU003856"/>
    </source>
</evidence>
<dbReference type="CDD" id="cd00023">
    <property type="entry name" value="BBI"/>
    <property type="match status" value="1"/>
</dbReference>
<dbReference type="AlphaFoldDB" id="I3SID3"/>
<organism evidence="10">
    <name type="scientific">Lotus japonicus</name>
    <name type="common">Lotus corniculatus var. japonicus</name>
    <dbReference type="NCBI Taxonomy" id="34305"/>
    <lineage>
        <taxon>Eukaryota</taxon>
        <taxon>Viridiplantae</taxon>
        <taxon>Streptophyta</taxon>
        <taxon>Embryophyta</taxon>
        <taxon>Tracheophyta</taxon>
        <taxon>Spermatophyta</taxon>
        <taxon>Magnoliopsida</taxon>
        <taxon>eudicotyledons</taxon>
        <taxon>Gunneridae</taxon>
        <taxon>Pentapetalae</taxon>
        <taxon>rosids</taxon>
        <taxon>fabids</taxon>
        <taxon>Fabales</taxon>
        <taxon>Fabaceae</taxon>
        <taxon>Papilionoideae</taxon>
        <taxon>50 kb inversion clade</taxon>
        <taxon>NPAAA clade</taxon>
        <taxon>Hologalegina</taxon>
        <taxon>robinioid clade</taxon>
        <taxon>Loteae</taxon>
        <taxon>Lotus</taxon>
    </lineage>
</organism>
<keyword evidence="3 7" id="KW-0722">Serine protease inhibitor</keyword>
<evidence type="ECO:0000256" key="3">
    <source>
        <dbReference type="ARBA" id="ARBA00022900"/>
    </source>
</evidence>
<dbReference type="PANTHER" id="PTHR33479">
    <property type="entry name" value="BOWMAN-BIRK TYPE BRAN TRYPSIN INHIBITOR"/>
    <property type="match status" value="1"/>
</dbReference>
<keyword evidence="8" id="KW-0732">Signal</keyword>
<feature type="disulfide bond" evidence="6">
    <location>
        <begin position="63"/>
        <end position="108"/>
    </location>
</feature>
<name>I3SID3_LOTJA</name>
<proteinExistence type="evidence at transcript level"/>
<feature type="chain" id="PRO_5003679283" description="Bowman-Birk serine protease inhibitors family domain-containing protein" evidence="8">
    <location>
        <begin position="30"/>
        <end position="119"/>
    </location>
</feature>
<evidence type="ECO:0000256" key="8">
    <source>
        <dbReference type="SAM" id="SignalP"/>
    </source>
</evidence>
<dbReference type="Pfam" id="PF00228">
    <property type="entry name" value="Bowman-Birk_leg"/>
    <property type="match status" value="2"/>
</dbReference>
<feature type="disulfide bond" evidence="6">
    <location>
        <begin position="86"/>
        <end position="101"/>
    </location>
</feature>
<dbReference type="PANTHER" id="PTHR33479:SF19">
    <property type="entry name" value="BOWMAN-BIRK TYPE PROTEINASE INHIBITOR C-II"/>
    <property type="match status" value="1"/>
</dbReference>
<dbReference type="SUPFAM" id="SSF57247">
    <property type="entry name" value="Bowman-Birk inhibitor, BBI"/>
    <property type="match status" value="1"/>
</dbReference>
<feature type="domain" description="Bowman-Birk serine protease inhibitors family" evidence="9">
    <location>
        <begin position="59"/>
        <end position="112"/>
    </location>
</feature>
<dbReference type="SMART" id="SM00269">
    <property type="entry name" value="BowB"/>
    <property type="match status" value="1"/>
</dbReference>
<dbReference type="InterPro" id="IPR000877">
    <property type="entry name" value="Prot_inh_BBI"/>
</dbReference>
<evidence type="ECO:0000256" key="6">
    <source>
        <dbReference type="PIRSR" id="PIRSR600877-51"/>
    </source>
</evidence>
<evidence type="ECO:0000256" key="5">
    <source>
        <dbReference type="PIRSR" id="PIRSR600877-50"/>
    </source>
</evidence>
<feature type="signal peptide" evidence="8">
    <location>
        <begin position="1"/>
        <end position="29"/>
    </location>
</feature>
<accession>I3SID3</accession>
<feature type="site" description="Reactive bond for trypsin" evidence="5">
    <location>
        <begin position="93"/>
        <end position="94"/>
    </location>
</feature>
<protein>
    <recommendedName>
        <fullName evidence="9">Bowman-Birk serine protease inhibitors family domain-containing protein</fullName>
    </recommendedName>
</protein>
<reference evidence="10" key="1">
    <citation type="submission" date="2012-05" db="EMBL/GenBank/DDBJ databases">
        <authorList>
            <person name="Krishnakumar V."/>
            <person name="Cheung F."/>
            <person name="Xiao Y."/>
            <person name="Chan A."/>
            <person name="Moskal W.A."/>
            <person name="Town C.D."/>
        </authorList>
    </citation>
    <scope>NUCLEOTIDE SEQUENCE</scope>
</reference>
<keyword evidence="2 7" id="KW-0646">Protease inhibitor</keyword>
<dbReference type="GO" id="GO:0004867">
    <property type="term" value="F:serine-type endopeptidase inhibitor activity"/>
    <property type="evidence" value="ECO:0007669"/>
    <property type="project" value="UniProtKB-KW"/>
</dbReference>
<dbReference type="EMBL" id="BT140230">
    <property type="protein sequence ID" value="AFK40025.1"/>
    <property type="molecule type" value="mRNA"/>
</dbReference>
<evidence type="ECO:0000256" key="4">
    <source>
        <dbReference type="ARBA" id="ARBA00023157"/>
    </source>
</evidence>
<sequence>MKFNMKESMNVTMLLFLLAFTAAAVVVDARFDSDSFISQVLPKVTDDTNYYVKSTTTACCDSCVCTKSNPPKCRCTDFGETCHSCCKNCICALSYPPVCRCLDITDFCYDKCTPEGEAH</sequence>
<feature type="disulfide bond" evidence="6">
    <location>
        <begin position="60"/>
        <end position="75"/>
    </location>
</feature>
<dbReference type="GO" id="GO:0005576">
    <property type="term" value="C:extracellular region"/>
    <property type="evidence" value="ECO:0007669"/>
    <property type="project" value="InterPro"/>
</dbReference>
<feature type="disulfide bond" evidence="6">
    <location>
        <begin position="91"/>
        <end position="99"/>
    </location>
</feature>
<keyword evidence="4 6" id="KW-1015">Disulfide bond</keyword>
<evidence type="ECO:0000313" key="10">
    <source>
        <dbReference type="EMBL" id="AFK40025.1"/>
    </source>
</evidence>
<feature type="disulfide bond" evidence="6">
    <location>
        <begin position="82"/>
        <end position="89"/>
    </location>
</feature>
<comment type="similarity">
    <text evidence="1 7">Belongs to the Bowman-Birk serine protease inhibitor family.</text>
</comment>
<dbReference type="InterPro" id="IPR035995">
    <property type="entry name" value="Bowman-Birk_prot_inh"/>
</dbReference>
<feature type="disulfide bond" evidence="6">
    <location>
        <begin position="65"/>
        <end position="73"/>
    </location>
</feature>